<evidence type="ECO:0000313" key="3">
    <source>
        <dbReference type="EMBL" id="CAH1391271.1"/>
    </source>
</evidence>
<dbReference type="GO" id="GO:0031012">
    <property type="term" value="C:extracellular matrix"/>
    <property type="evidence" value="ECO:0007669"/>
    <property type="project" value="TreeGrafter"/>
</dbReference>
<dbReference type="EMBL" id="OV725077">
    <property type="protein sequence ID" value="CAH1391271.1"/>
    <property type="molecule type" value="Genomic_DNA"/>
</dbReference>
<dbReference type="Proteomes" id="UP001152798">
    <property type="component" value="Chromosome 1"/>
</dbReference>
<dbReference type="InterPro" id="IPR031311">
    <property type="entry name" value="CHIT_BIND_RR_consensus"/>
</dbReference>
<dbReference type="OrthoDB" id="6627534at2759"/>
<dbReference type="PANTHER" id="PTHR12236">
    <property type="entry name" value="STRUCTURAL CONTITUENT OF CUTICLE"/>
    <property type="match status" value="1"/>
</dbReference>
<organism evidence="3 4">
    <name type="scientific">Nezara viridula</name>
    <name type="common">Southern green stink bug</name>
    <name type="synonym">Cimex viridulus</name>
    <dbReference type="NCBI Taxonomy" id="85310"/>
    <lineage>
        <taxon>Eukaryota</taxon>
        <taxon>Metazoa</taxon>
        <taxon>Ecdysozoa</taxon>
        <taxon>Arthropoda</taxon>
        <taxon>Hexapoda</taxon>
        <taxon>Insecta</taxon>
        <taxon>Pterygota</taxon>
        <taxon>Neoptera</taxon>
        <taxon>Paraneoptera</taxon>
        <taxon>Hemiptera</taxon>
        <taxon>Heteroptera</taxon>
        <taxon>Panheteroptera</taxon>
        <taxon>Pentatomomorpha</taxon>
        <taxon>Pentatomoidea</taxon>
        <taxon>Pentatomidae</taxon>
        <taxon>Pentatominae</taxon>
        <taxon>Nezara</taxon>
    </lineage>
</organism>
<dbReference type="GO" id="GO:0005615">
    <property type="term" value="C:extracellular space"/>
    <property type="evidence" value="ECO:0007669"/>
    <property type="project" value="TreeGrafter"/>
</dbReference>
<evidence type="ECO:0000313" key="4">
    <source>
        <dbReference type="Proteomes" id="UP001152798"/>
    </source>
</evidence>
<dbReference type="GO" id="GO:0042302">
    <property type="term" value="F:structural constituent of cuticle"/>
    <property type="evidence" value="ECO:0007669"/>
    <property type="project" value="UniProtKB-UniRule"/>
</dbReference>
<keyword evidence="4" id="KW-1185">Reference proteome</keyword>
<name>A0A9P0E3Z2_NEZVI</name>
<dbReference type="InterPro" id="IPR000618">
    <property type="entry name" value="Insect_cuticle"/>
</dbReference>
<gene>
    <name evidence="3" type="ORF">NEZAVI_LOCUS2316</name>
</gene>
<keyword evidence="1 2" id="KW-0193">Cuticle</keyword>
<dbReference type="Pfam" id="PF00379">
    <property type="entry name" value="Chitin_bind_4"/>
    <property type="match status" value="1"/>
</dbReference>
<dbReference type="PROSITE" id="PS51155">
    <property type="entry name" value="CHIT_BIND_RR_2"/>
    <property type="match status" value="1"/>
</dbReference>
<reference evidence="3" key="1">
    <citation type="submission" date="2022-01" db="EMBL/GenBank/DDBJ databases">
        <authorList>
            <person name="King R."/>
        </authorList>
    </citation>
    <scope>NUCLEOTIDE SEQUENCE</scope>
</reference>
<dbReference type="PANTHER" id="PTHR12236:SF95">
    <property type="entry name" value="CUTICULAR PROTEIN 76BD, ISOFORM C-RELATED"/>
    <property type="match status" value="1"/>
</dbReference>
<dbReference type="InterPro" id="IPR051217">
    <property type="entry name" value="Insect_Cuticle_Struc_Prot"/>
</dbReference>
<dbReference type="PROSITE" id="PS00233">
    <property type="entry name" value="CHIT_BIND_RR_1"/>
    <property type="match status" value="1"/>
</dbReference>
<proteinExistence type="predicted"/>
<protein>
    <submittedName>
        <fullName evidence="3">Uncharacterized protein</fullName>
    </submittedName>
</protein>
<sequence>MALVTSQRCSAGSLWEKAGTLTSILFALLGANCVIGQIFSGPIQTVATPSYAVPTRVAVAHAPAVFAPTPVAIARPPVAAVAAPTYDTYDPNPSYSFSYAVNDPVTGDNHGHTESRNGDVVQGRYFLVEPDGSLRTVEYTADPVNGFNANVHKDTAGAHPVAAPVAVARPPVAVAATPIAVARPPFAVARPPFAVAATPISVARPPFAIAQAPVATIAQPTLAISRPYVVG</sequence>
<dbReference type="PRINTS" id="PR00947">
    <property type="entry name" value="CUTICLE"/>
</dbReference>
<evidence type="ECO:0000256" key="1">
    <source>
        <dbReference type="ARBA" id="ARBA00022460"/>
    </source>
</evidence>
<evidence type="ECO:0000256" key="2">
    <source>
        <dbReference type="PROSITE-ProRule" id="PRU00497"/>
    </source>
</evidence>
<accession>A0A9P0E3Z2</accession>
<dbReference type="AlphaFoldDB" id="A0A9P0E3Z2"/>